<name>A0A7J7KDU9_BUGNE</name>
<feature type="transmembrane region" description="Helical" evidence="14">
    <location>
        <begin position="379"/>
        <end position="399"/>
    </location>
</feature>
<keyword evidence="7 14" id="KW-0812">Transmembrane</keyword>
<feature type="signal peptide" evidence="15">
    <location>
        <begin position="1"/>
        <end position="24"/>
    </location>
</feature>
<dbReference type="OrthoDB" id="66906at2759"/>
<dbReference type="PROSITE" id="PS50005">
    <property type="entry name" value="TPR"/>
    <property type="match status" value="1"/>
</dbReference>
<feature type="repeat" description="TPR" evidence="13">
    <location>
        <begin position="451"/>
        <end position="484"/>
    </location>
</feature>
<evidence type="ECO:0000313" key="17">
    <source>
        <dbReference type="EMBL" id="KAF6035716.1"/>
    </source>
</evidence>
<feature type="transmembrane region" description="Helical" evidence="14">
    <location>
        <begin position="116"/>
        <end position="135"/>
    </location>
</feature>
<dbReference type="AlphaFoldDB" id="A0A7J7KDU9"/>
<comment type="similarity">
    <text evidence="4">Belongs to the TMTC family.</text>
</comment>
<evidence type="ECO:0000256" key="13">
    <source>
        <dbReference type="PROSITE-ProRule" id="PRU00339"/>
    </source>
</evidence>
<protein>
    <recommendedName>
        <fullName evidence="5">dolichyl-phosphate-mannose--protein mannosyltransferase</fullName>
        <ecNumber evidence="5">2.4.1.109</ecNumber>
    </recommendedName>
</protein>
<evidence type="ECO:0000256" key="7">
    <source>
        <dbReference type="ARBA" id="ARBA00022692"/>
    </source>
</evidence>
<evidence type="ECO:0000259" key="16">
    <source>
        <dbReference type="Pfam" id="PF08409"/>
    </source>
</evidence>
<evidence type="ECO:0000256" key="14">
    <source>
        <dbReference type="SAM" id="Phobius"/>
    </source>
</evidence>
<evidence type="ECO:0000256" key="1">
    <source>
        <dbReference type="ARBA" id="ARBA00004141"/>
    </source>
</evidence>
<dbReference type="SUPFAM" id="SSF48452">
    <property type="entry name" value="TPR-like"/>
    <property type="match status" value="1"/>
</dbReference>
<dbReference type="PANTHER" id="PTHR44395">
    <property type="match status" value="1"/>
</dbReference>
<dbReference type="InterPro" id="IPR019734">
    <property type="entry name" value="TPR_rpt"/>
</dbReference>
<dbReference type="InterPro" id="IPR013618">
    <property type="entry name" value="TMTC_DUF1736"/>
</dbReference>
<evidence type="ECO:0000256" key="15">
    <source>
        <dbReference type="SAM" id="SignalP"/>
    </source>
</evidence>
<sequence length="525" mass="59568">MLSDKLYLGLLVAVCLVVYQGALHCDFVFDDVSAVKENKDLRPDTSYLDLFYNDFWGTPMSKEKSHKSYRPLTVLTFRLNYWFGELEPYGYHLLNIILHSLVTVQFYWLCKDILKCCAMASLCSSLLFAVHPVHVEAVTGVVGRAELLSASLALLVMLVYDRSIHSKGIASIFGYLCTVLLLLAATMCKEQGITISAVCLLYDLFIVQQMVLKDVLDLAKKVLTLKLSSLSLSHKQLIYRTVFMVTSVILILILRVGVMGAQLPVFTTFDNPASNETTPYRQLTYNYLVAVNMWLLVCPAYLCCDWSMGTVPVIQSFLDYRNVCTVTAYIAVFKLVKYSIQCRSTFADRIFMSLVLIVFPFLPASNLFFPVGFVIAERVLYIPSLGYCLLIGSVFTYLYNQHRQSIYRYILAGSYLLLIISGVMRTVSRNKDWENDYSLFNSALRFTEQNAKAWNNVGHSLESEGKFEEALHYFYRAVRVQPDDIGSHINVGRTLKELGDNSGAEVALRSALELLHREERKVLHC</sequence>
<evidence type="ECO:0000256" key="5">
    <source>
        <dbReference type="ARBA" id="ARBA00012839"/>
    </source>
</evidence>
<comment type="caution">
    <text evidence="17">The sequence shown here is derived from an EMBL/GenBank/DDBJ whole genome shotgun (WGS) entry which is preliminary data.</text>
</comment>
<proteinExistence type="inferred from homology"/>
<feature type="transmembrane region" description="Helical" evidence="14">
    <location>
        <begin position="89"/>
        <end position="109"/>
    </location>
</feature>
<feature type="transmembrane region" description="Helical" evidence="14">
    <location>
        <begin position="237"/>
        <end position="263"/>
    </location>
</feature>
<dbReference type="InterPro" id="IPR011990">
    <property type="entry name" value="TPR-like_helical_dom_sf"/>
</dbReference>
<evidence type="ECO:0000256" key="4">
    <source>
        <dbReference type="ARBA" id="ARBA00007882"/>
    </source>
</evidence>
<keyword evidence="15" id="KW-0732">Signal</keyword>
<dbReference type="GO" id="GO:0016020">
    <property type="term" value="C:membrane"/>
    <property type="evidence" value="ECO:0007669"/>
    <property type="project" value="UniProtKB-SubCell"/>
</dbReference>
<evidence type="ECO:0000256" key="9">
    <source>
        <dbReference type="ARBA" id="ARBA00022803"/>
    </source>
</evidence>
<evidence type="ECO:0000256" key="2">
    <source>
        <dbReference type="ARBA" id="ARBA00004240"/>
    </source>
</evidence>
<feature type="transmembrane region" description="Helical" evidence="14">
    <location>
        <begin position="350"/>
        <end position="373"/>
    </location>
</feature>
<dbReference type="Pfam" id="PF08409">
    <property type="entry name" value="TMTC_DUF1736"/>
    <property type="match status" value="1"/>
</dbReference>
<comment type="subcellular location">
    <subcellularLocation>
        <location evidence="2">Endoplasmic reticulum</location>
    </subcellularLocation>
    <subcellularLocation>
        <location evidence="1">Membrane</location>
        <topology evidence="1">Multi-pass membrane protein</topology>
    </subcellularLocation>
</comment>
<dbReference type="UniPathway" id="UPA00378"/>
<keyword evidence="18" id="KW-1185">Reference proteome</keyword>
<organism evidence="17 18">
    <name type="scientific">Bugula neritina</name>
    <name type="common">Brown bryozoan</name>
    <name type="synonym">Sertularia neritina</name>
    <dbReference type="NCBI Taxonomy" id="10212"/>
    <lineage>
        <taxon>Eukaryota</taxon>
        <taxon>Metazoa</taxon>
        <taxon>Spiralia</taxon>
        <taxon>Lophotrochozoa</taxon>
        <taxon>Bryozoa</taxon>
        <taxon>Gymnolaemata</taxon>
        <taxon>Cheilostomatida</taxon>
        <taxon>Flustrina</taxon>
        <taxon>Buguloidea</taxon>
        <taxon>Bugulidae</taxon>
        <taxon>Bugula</taxon>
    </lineage>
</organism>
<dbReference type="Pfam" id="PF00515">
    <property type="entry name" value="TPR_1"/>
    <property type="match status" value="1"/>
</dbReference>
<dbReference type="Gene3D" id="1.25.40.10">
    <property type="entry name" value="Tetratricopeptide repeat domain"/>
    <property type="match status" value="1"/>
</dbReference>
<feature type="transmembrane region" description="Helical" evidence="14">
    <location>
        <begin position="193"/>
        <end position="216"/>
    </location>
</feature>
<evidence type="ECO:0000256" key="8">
    <source>
        <dbReference type="ARBA" id="ARBA00022737"/>
    </source>
</evidence>
<keyword evidence="8" id="KW-0677">Repeat</keyword>
<dbReference type="PANTHER" id="PTHR44395:SF1">
    <property type="entry name" value="PROTEIN O-MANNOSYL-TRANSFERASE TMTC3"/>
    <property type="match status" value="1"/>
</dbReference>
<keyword evidence="12 14" id="KW-0472">Membrane</keyword>
<keyword evidence="6" id="KW-0808">Transferase</keyword>
<evidence type="ECO:0000256" key="3">
    <source>
        <dbReference type="ARBA" id="ARBA00004922"/>
    </source>
</evidence>
<evidence type="ECO:0000256" key="6">
    <source>
        <dbReference type="ARBA" id="ARBA00022679"/>
    </source>
</evidence>
<keyword evidence="11 14" id="KW-1133">Transmembrane helix</keyword>
<feature type="transmembrane region" description="Helical" evidence="14">
    <location>
        <begin position="283"/>
        <end position="304"/>
    </location>
</feature>
<dbReference type="EMBL" id="VXIV02000841">
    <property type="protein sequence ID" value="KAF6035716.1"/>
    <property type="molecule type" value="Genomic_DNA"/>
</dbReference>
<dbReference type="EC" id="2.4.1.109" evidence="5"/>
<feature type="chain" id="PRO_5029695959" description="dolichyl-phosphate-mannose--protein mannosyltransferase" evidence="15">
    <location>
        <begin position="25"/>
        <end position="525"/>
    </location>
</feature>
<dbReference type="Proteomes" id="UP000593567">
    <property type="component" value="Unassembled WGS sequence"/>
</dbReference>
<dbReference type="GO" id="GO:0004169">
    <property type="term" value="F:dolichyl-phosphate-mannose-protein mannosyltransferase activity"/>
    <property type="evidence" value="ECO:0007669"/>
    <property type="project" value="UniProtKB-EC"/>
</dbReference>
<reference evidence="17" key="1">
    <citation type="submission" date="2020-06" db="EMBL/GenBank/DDBJ databases">
        <title>Draft genome of Bugula neritina, a colonial animal packing powerful symbionts and potential medicines.</title>
        <authorList>
            <person name="Rayko M."/>
        </authorList>
    </citation>
    <scope>NUCLEOTIDE SEQUENCE [LARGE SCALE GENOMIC DNA]</scope>
    <source>
        <strain evidence="17">Kwan_BN1</strain>
    </source>
</reference>
<gene>
    <name evidence="17" type="ORF">EB796_005981</name>
</gene>
<keyword evidence="10" id="KW-0256">Endoplasmic reticulum</keyword>
<accession>A0A7J7KDU9</accession>
<keyword evidence="9 13" id="KW-0802">TPR repeat</keyword>
<feature type="transmembrane region" description="Helical" evidence="14">
    <location>
        <begin position="169"/>
        <end position="187"/>
    </location>
</feature>
<evidence type="ECO:0000256" key="11">
    <source>
        <dbReference type="ARBA" id="ARBA00022989"/>
    </source>
</evidence>
<feature type="domain" description="DUF1736" evidence="16">
    <location>
        <begin position="261"/>
        <end position="332"/>
    </location>
</feature>
<evidence type="ECO:0000256" key="10">
    <source>
        <dbReference type="ARBA" id="ARBA00022824"/>
    </source>
</evidence>
<dbReference type="PROSITE" id="PS50293">
    <property type="entry name" value="TPR_REGION"/>
    <property type="match status" value="1"/>
</dbReference>
<comment type="pathway">
    <text evidence="3">Protein modification; protein glycosylation.</text>
</comment>
<dbReference type="GO" id="GO:0005783">
    <property type="term" value="C:endoplasmic reticulum"/>
    <property type="evidence" value="ECO:0007669"/>
    <property type="project" value="UniProtKB-SubCell"/>
</dbReference>
<evidence type="ECO:0000256" key="12">
    <source>
        <dbReference type="ARBA" id="ARBA00023136"/>
    </source>
</evidence>
<feature type="transmembrane region" description="Helical" evidence="14">
    <location>
        <begin position="406"/>
        <end position="424"/>
    </location>
</feature>
<dbReference type="SMART" id="SM00028">
    <property type="entry name" value="TPR"/>
    <property type="match status" value="2"/>
</dbReference>
<evidence type="ECO:0000313" key="18">
    <source>
        <dbReference type="Proteomes" id="UP000593567"/>
    </source>
</evidence>